<evidence type="ECO:0000313" key="2">
    <source>
        <dbReference type="Proteomes" id="UP000218209"/>
    </source>
</evidence>
<dbReference type="AlphaFoldDB" id="A0A1X6NZQ3"/>
<dbReference type="EMBL" id="KV918963">
    <property type="protein sequence ID" value="OSX74089.1"/>
    <property type="molecule type" value="Genomic_DNA"/>
</dbReference>
<proteinExistence type="predicted"/>
<reference evidence="1 2" key="1">
    <citation type="submission" date="2017-03" db="EMBL/GenBank/DDBJ databases">
        <title>WGS assembly of Porphyra umbilicalis.</title>
        <authorList>
            <person name="Brawley S.H."/>
            <person name="Blouin N.A."/>
            <person name="Ficko-Blean E."/>
            <person name="Wheeler G.L."/>
            <person name="Lohr M."/>
            <person name="Goodson H.V."/>
            <person name="Jenkins J.W."/>
            <person name="Blaby-Haas C.E."/>
            <person name="Helliwell K.E."/>
            <person name="Chan C."/>
            <person name="Marriage T."/>
            <person name="Bhattacharya D."/>
            <person name="Klein A.S."/>
            <person name="Badis Y."/>
            <person name="Brodie J."/>
            <person name="Cao Y."/>
            <person name="Collen J."/>
            <person name="Dittami S.M."/>
            <person name="Gachon C.M."/>
            <person name="Green B.R."/>
            <person name="Karpowicz S."/>
            <person name="Kim J.W."/>
            <person name="Kudahl U."/>
            <person name="Lin S."/>
            <person name="Michel G."/>
            <person name="Mittag M."/>
            <person name="Olson B.J."/>
            <person name="Pangilinan J."/>
            <person name="Peng Y."/>
            <person name="Qiu H."/>
            <person name="Shu S."/>
            <person name="Singer J.T."/>
            <person name="Smith A.G."/>
            <person name="Sprecher B.N."/>
            <person name="Wagner V."/>
            <person name="Wang W."/>
            <person name="Wang Z.-Y."/>
            <person name="Yan J."/>
            <person name="Yarish C."/>
            <person name="Zoeuner-Riek S."/>
            <person name="Zhuang Y."/>
            <person name="Zou Y."/>
            <person name="Lindquist E.A."/>
            <person name="Grimwood J."/>
            <person name="Barry K."/>
            <person name="Rokhsar D.S."/>
            <person name="Schmutz J."/>
            <person name="Stiller J.W."/>
            <person name="Grossman A.R."/>
            <person name="Prochnik S.E."/>
        </authorList>
    </citation>
    <scope>NUCLEOTIDE SEQUENCE [LARGE SCALE GENOMIC DNA]</scope>
    <source>
        <strain evidence="1">4086291</strain>
    </source>
</reference>
<organism evidence="1 2">
    <name type="scientific">Porphyra umbilicalis</name>
    <name type="common">Purple laver</name>
    <name type="synonym">Red alga</name>
    <dbReference type="NCBI Taxonomy" id="2786"/>
    <lineage>
        <taxon>Eukaryota</taxon>
        <taxon>Rhodophyta</taxon>
        <taxon>Bangiophyceae</taxon>
        <taxon>Bangiales</taxon>
        <taxon>Bangiaceae</taxon>
        <taxon>Porphyra</taxon>
    </lineage>
</organism>
<dbReference type="Proteomes" id="UP000218209">
    <property type="component" value="Unassembled WGS sequence"/>
</dbReference>
<sequence length="115" mass="11110">MTGANPSSSSSSSGVVDTHDVADVSLVEAAAAADRHHAAGVGDGAPPPVVMGVGDGVGQCAGAHCACLDGCGSCNCCSSDPMLRDDCLYTGSETCLASCFSACITGCVACLCCGE</sequence>
<evidence type="ECO:0000313" key="1">
    <source>
        <dbReference type="EMBL" id="OSX74089.1"/>
    </source>
</evidence>
<name>A0A1X6NZQ3_PORUM</name>
<accession>A0A1X6NZQ3</accession>
<keyword evidence="2" id="KW-1185">Reference proteome</keyword>
<gene>
    <name evidence="1" type="ORF">BU14_0308s0006</name>
</gene>
<protein>
    <submittedName>
        <fullName evidence="1">Uncharacterized protein</fullName>
    </submittedName>
</protein>